<dbReference type="Gene3D" id="2.60.120.620">
    <property type="entry name" value="q2cbj1_9rhob like domain"/>
    <property type="match status" value="1"/>
</dbReference>
<keyword evidence="2" id="KW-0479">Metal-binding</keyword>
<comment type="cofactor">
    <cofactor evidence="1">
        <name>Fe cation</name>
        <dbReference type="ChEBI" id="CHEBI:24875"/>
    </cofactor>
</comment>
<evidence type="ECO:0000256" key="3">
    <source>
        <dbReference type="ARBA" id="ARBA00023004"/>
    </source>
</evidence>
<reference evidence="7" key="1">
    <citation type="submission" date="2020-01" db="EMBL/GenBank/DDBJ databases">
        <title>Draft genome sequence of the Termite Coptotermes fromosanus.</title>
        <authorList>
            <person name="Itakura S."/>
            <person name="Yosikawa Y."/>
            <person name="Umezawa K."/>
        </authorList>
    </citation>
    <scope>NUCLEOTIDE SEQUENCE [LARGE SCALE GENOMIC DNA]</scope>
</reference>
<evidence type="ECO:0000313" key="7">
    <source>
        <dbReference type="Proteomes" id="UP000502823"/>
    </source>
</evidence>
<dbReference type="InterPro" id="IPR008775">
    <property type="entry name" value="Phytyl_CoA_dOase-like"/>
</dbReference>
<comment type="caution">
    <text evidence="6">The sequence shown here is derived from an EMBL/GenBank/DDBJ whole genome shotgun (WGS) entry which is preliminary data.</text>
</comment>
<evidence type="ECO:0000256" key="2">
    <source>
        <dbReference type="ARBA" id="ARBA00022723"/>
    </source>
</evidence>
<evidence type="ECO:0000256" key="5">
    <source>
        <dbReference type="SAM" id="MobiDB-lite"/>
    </source>
</evidence>
<dbReference type="GO" id="GO:0046872">
    <property type="term" value="F:metal ion binding"/>
    <property type="evidence" value="ECO:0007669"/>
    <property type="project" value="UniProtKB-KW"/>
</dbReference>
<dbReference type="OrthoDB" id="445007at2759"/>
<dbReference type="AlphaFoldDB" id="A0A6L2PPM8"/>
<keyword evidence="7" id="KW-1185">Reference proteome</keyword>
<dbReference type="SUPFAM" id="SSF51197">
    <property type="entry name" value="Clavaminate synthase-like"/>
    <property type="match status" value="1"/>
</dbReference>
<dbReference type="PANTHER" id="PTHR20883">
    <property type="entry name" value="PHYTANOYL-COA DIOXYGENASE DOMAIN CONTAINING 1"/>
    <property type="match status" value="1"/>
</dbReference>
<organism evidence="6 7">
    <name type="scientific">Coptotermes formosanus</name>
    <name type="common">Formosan subterranean termite</name>
    <dbReference type="NCBI Taxonomy" id="36987"/>
    <lineage>
        <taxon>Eukaryota</taxon>
        <taxon>Metazoa</taxon>
        <taxon>Ecdysozoa</taxon>
        <taxon>Arthropoda</taxon>
        <taxon>Hexapoda</taxon>
        <taxon>Insecta</taxon>
        <taxon>Pterygota</taxon>
        <taxon>Neoptera</taxon>
        <taxon>Polyneoptera</taxon>
        <taxon>Dictyoptera</taxon>
        <taxon>Blattodea</taxon>
        <taxon>Blattoidea</taxon>
        <taxon>Termitoidae</taxon>
        <taxon>Rhinotermitidae</taxon>
        <taxon>Coptotermes</taxon>
    </lineage>
</organism>
<accession>A0A6L2PPM8</accession>
<dbReference type="FunCoup" id="A0A6L2PPM8">
    <property type="interactions" value="67"/>
</dbReference>
<proteinExistence type="inferred from homology"/>
<keyword evidence="3" id="KW-0408">Iron</keyword>
<comment type="similarity">
    <text evidence="4">Belongs to the PhyH family. PHYHD1 subfamily.</text>
</comment>
<evidence type="ECO:0000256" key="4">
    <source>
        <dbReference type="ARBA" id="ARBA00038356"/>
    </source>
</evidence>
<protein>
    <submittedName>
        <fullName evidence="6">Uncharacterized protein</fullName>
    </submittedName>
</protein>
<dbReference type="EMBL" id="BLKM01008093">
    <property type="protein sequence ID" value="GFG32425.1"/>
    <property type="molecule type" value="Genomic_DNA"/>
</dbReference>
<feature type="region of interest" description="Disordered" evidence="5">
    <location>
        <begin position="224"/>
        <end position="243"/>
    </location>
</feature>
<dbReference type="InParanoid" id="A0A6L2PPM8"/>
<dbReference type="PANTHER" id="PTHR20883:SF15">
    <property type="entry name" value="PHYTANOYL-COA DIOXYGENASE DOMAIN-CONTAINING PROTEIN 1"/>
    <property type="match status" value="1"/>
</dbReference>
<gene>
    <name evidence="6" type="ORF">Cfor_02525</name>
</gene>
<evidence type="ECO:0000256" key="1">
    <source>
        <dbReference type="ARBA" id="ARBA00001962"/>
    </source>
</evidence>
<sequence length="243" mass="27516">MAYTMLYQQCFLHFQSKDKYFLDSSDKVSYFFEACAVGENGELLVDSKIALNKVGHALHWLNPTFKKYTFCEKVKETCFQLGLAEPVIVQSMYIFKNPGVSSEVAAHQDATFLHTEPVKLVGFWIALEDATLENGCLWFAPGSHKSGVHRRFIRNPDPTSEQLLIYDAPAACYPTSNFQPVPVNKGACVLIHGQVVHRSEPNKSENSRHAYTFHVVDMNGTTYSSDNWLQPNPDQPFPNLYKN</sequence>
<name>A0A6L2PPM8_COPFO</name>
<dbReference type="Proteomes" id="UP000502823">
    <property type="component" value="Unassembled WGS sequence"/>
</dbReference>
<dbReference type="Pfam" id="PF05721">
    <property type="entry name" value="PhyH"/>
    <property type="match status" value="1"/>
</dbReference>
<evidence type="ECO:0000313" key="6">
    <source>
        <dbReference type="EMBL" id="GFG32425.1"/>
    </source>
</evidence>